<dbReference type="RefSeq" id="XP_028471708.1">
    <property type="nucleotide sequence ID" value="XM_028621073.1"/>
</dbReference>
<dbReference type="SUPFAM" id="SSF51569">
    <property type="entry name" value="Aldolase"/>
    <property type="match status" value="1"/>
</dbReference>
<dbReference type="GO" id="GO:0004801">
    <property type="term" value="F:transaldolase activity"/>
    <property type="evidence" value="ECO:0007669"/>
    <property type="project" value="TreeGrafter"/>
</dbReference>
<dbReference type="InterPro" id="IPR001585">
    <property type="entry name" value="TAL/FSA"/>
</dbReference>
<dbReference type="OrthoDB" id="1711136at2759"/>
<dbReference type="AlphaFoldDB" id="A0A427XCE9"/>
<dbReference type="PANTHER" id="PTHR10683">
    <property type="entry name" value="TRANSALDOLASE"/>
    <property type="match status" value="1"/>
</dbReference>
<dbReference type="STRING" id="105984.A0A427XCE9"/>
<evidence type="ECO:0000313" key="3">
    <source>
        <dbReference type="Proteomes" id="UP000279236"/>
    </source>
</evidence>
<accession>A0A427XCE9</accession>
<dbReference type="EMBL" id="RSCE01000024">
    <property type="protein sequence ID" value="RSH76561.1"/>
    <property type="molecule type" value="Genomic_DNA"/>
</dbReference>
<dbReference type="PANTHER" id="PTHR10683:SF39">
    <property type="entry name" value="TRANSALDOLASE"/>
    <property type="match status" value="1"/>
</dbReference>
<name>A0A427XCE9_9TREE</name>
<keyword evidence="1" id="KW-0704">Schiff base</keyword>
<dbReference type="InterPro" id="IPR013785">
    <property type="entry name" value="Aldolase_TIM"/>
</dbReference>
<organism evidence="2 3">
    <name type="scientific">Apiotrichum porosum</name>
    <dbReference type="NCBI Taxonomy" id="105984"/>
    <lineage>
        <taxon>Eukaryota</taxon>
        <taxon>Fungi</taxon>
        <taxon>Dikarya</taxon>
        <taxon>Basidiomycota</taxon>
        <taxon>Agaricomycotina</taxon>
        <taxon>Tremellomycetes</taxon>
        <taxon>Trichosporonales</taxon>
        <taxon>Trichosporonaceae</taxon>
        <taxon>Apiotrichum</taxon>
    </lineage>
</organism>
<reference evidence="2 3" key="1">
    <citation type="submission" date="2018-11" db="EMBL/GenBank/DDBJ databases">
        <title>Genome sequence of Apiotrichum porosum DSM 27194.</title>
        <authorList>
            <person name="Aliyu H."/>
            <person name="Gorte O."/>
            <person name="Ochsenreither K."/>
        </authorList>
    </citation>
    <scope>NUCLEOTIDE SEQUENCE [LARGE SCALE GENOMIC DNA]</scope>
    <source>
        <strain evidence="2 3">DSM 27194</strain>
    </source>
</reference>
<dbReference type="Pfam" id="PF00923">
    <property type="entry name" value="TAL_FSA"/>
    <property type="match status" value="1"/>
</dbReference>
<dbReference type="Gene3D" id="3.20.20.70">
    <property type="entry name" value="Aldolase class I"/>
    <property type="match status" value="1"/>
</dbReference>
<dbReference type="GO" id="GO:0005975">
    <property type="term" value="P:carbohydrate metabolic process"/>
    <property type="evidence" value="ECO:0007669"/>
    <property type="project" value="InterPro"/>
</dbReference>
<keyword evidence="3" id="KW-1185">Reference proteome</keyword>
<dbReference type="GeneID" id="39590093"/>
<evidence type="ECO:0008006" key="4">
    <source>
        <dbReference type="Google" id="ProtNLM"/>
    </source>
</evidence>
<dbReference type="GO" id="GO:0009052">
    <property type="term" value="P:pentose-phosphate shunt, non-oxidative branch"/>
    <property type="evidence" value="ECO:0007669"/>
    <property type="project" value="TreeGrafter"/>
</dbReference>
<sequence length="367" mass="39840">MIARIDTNTTLLDQLLALGLKIDLDSCDVAFARTLPFRPADMTSNQAIIAEAILDPTNKETVEAIVRSLPGMEPFDVFTILHAKFAKEILPHITGRVLAQTTPSKPHDREAIIAHARAYAKAYNAEGISNDRFCIKIPTTTSGVQAAVVLQSEGIQTLGTALFNVAQAHAAAQAGMYAISPYFNEVKAHDAAERWPDVADPGLEHPMAHRMGAIRDAYDALRAQDKYTPQIKGASYISVLEVLAQPELGCEHVTLHPGPIEDLLWATGQPAFAGGKWKQRLAEYTPECTPWTAPSGPDMVKRDTQRAAHDPLGNAPTSPGVHYLADGVLDAANDADPATKQRFEDAMACFVRAEDNVLEFIADIQRS</sequence>
<evidence type="ECO:0000313" key="2">
    <source>
        <dbReference type="EMBL" id="RSH76561.1"/>
    </source>
</evidence>
<gene>
    <name evidence="2" type="ORF">EHS24_005550</name>
</gene>
<comment type="caution">
    <text evidence="2">The sequence shown here is derived from an EMBL/GenBank/DDBJ whole genome shotgun (WGS) entry which is preliminary data.</text>
</comment>
<proteinExistence type="predicted"/>
<dbReference type="Proteomes" id="UP000279236">
    <property type="component" value="Unassembled WGS sequence"/>
</dbReference>
<protein>
    <recommendedName>
        <fullName evidence="4">Transaldolase</fullName>
    </recommendedName>
</protein>
<evidence type="ECO:0000256" key="1">
    <source>
        <dbReference type="ARBA" id="ARBA00023270"/>
    </source>
</evidence>